<evidence type="ECO:0000313" key="3">
    <source>
        <dbReference type="Proteomes" id="UP000830671"/>
    </source>
</evidence>
<dbReference type="AlphaFoldDB" id="A0A9Q8SPP5"/>
<evidence type="ECO:0000256" key="1">
    <source>
        <dbReference type="SAM" id="MobiDB-lite"/>
    </source>
</evidence>
<dbReference type="KEGG" id="clup:CLUP02_06723"/>
<proteinExistence type="predicted"/>
<evidence type="ECO:0000313" key="2">
    <source>
        <dbReference type="EMBL" id="UQC81237.1"/>
    </source>
</evidence>
<organism evidence="2 3">
    <name type="scientific">Colletotrichum lupini</name>
    <dbReference type="NCBI Taxonomy" id="145971"/>
    <lineage>
        <taxon>Eukaryota</taxon>
        <taxon>Fungi</taxon>
        <taxon>Dikarya</taxon>
        <taxon>Ascomycota</taxon>
        <taxon>Pezizomycotina</taxon>
        <taxon>Sordariomycetes</taxon>
        <taxon>Hypocreomycetidae</taxon>
        <taxon>Glomerellales</taxon>
        <taxon>Glomerellaceae</taxon>
        <taxon>Colletotrichum</taxon>
        <taxon>Colletotrichum acutatum species complex</taxon>
    </lineage>
</organism>
<gene>
    <name evidence="2" type="ORF">CLUP02_06723</name>
</gene>
<protein>
    <submittedName>
        <fullName evidence="2">Uncharacterized protein</fullName>
    </submittedName>
</protein>
<dbReference type="RefSeq" id="XP_049142863.1">
    <property type="nucleotide sequence ID" value="XM_049285720.1"/>
</dbReference>
<accession>A0A9Q8SPP5</accession>
<dbReference type="Proteomes" id="UP000830671">
    <property type="component" value="Chromosome 3"/>
</dbReference>
<name>A0A9Q8SPP5_9PEZI</name>
<feature type="region of interest" description="Disordered" evidence="1">
    <location>
        <begin position="284"/>
        <end position="305"/>
    </location>
</feature>
<dbReference type="GeneID" id="73340730"/>
<keyword evidence="3" id="KW-1185">Reference proteome</keyword>
<sequence>MGNPSLAQSYRSAMRRHRFGYALYEPAPFSRLRPGMLGYLDDEYQRWHPILDLADAEAVKAAGLAPLGHLQRSPPDPRRYGPLKADKVTETSVDLEAGVGGAAVGLPVEVAGVFKYSTAGSFGAVLLCGDEIVSEGFDFRDPFLAWLQIHAKVLFAKYPDAKKHGLCAVTWTYSSADVGITTWDSSKGSATVGCDVGAADVAKVGPKVSWVRGASSSGWSTWKDQKRVVFFAGVKIKTGFFGSLREESEKNWRGGDEAFIVDDDENGTYTVSVEQFGDDWHRISRAGEGGHIAPQDSDDGEKLYP</sequence>
<reference evidence="2" key="1">
    <citation type="journal article" date="2021" name="Mol. Plant Microbe Interact.">
        <title>Complete Genome Sequence of the Plant-Pathogenic Fungus Colletotrichum lupini.</title>
        <authorList>
            <person name="Baroncelli R."/>
            <person name="Pensec F."/>
            <person name="Da Lio D."/>
            <person name="Boufleur T."/>
            <person name="Vicente I."/>
            <person name="Sarrocco S."/>
            <person name="Picot A."/>
            <person name="Baraldi E."/>
            <person name="Sukno S."/>
            <person name="Thon M."/>
            <person name="Le Floch G."/>
        </authorList>
    </citation>
    <scope>NUCLEOTIDE SEQUENCE</scope>
    <source>
        <strain evidence="2">IMI 504893</strain>
    </source>
</reference>
<dbReference type="EMBL" id="CP019475">
    <property type="protein sequence ID" value="UQC81237.1"/>
    <property type="molecule type" value="Genomic_DNA"/>
</dbReference>